<feature type="domain" description="DinB-like" evidence="1">
    <location>
        <begin position="10"/>
        <end position="123"/>
    </location>
</feature>
<dbReference type="AlphaFoldDB" id="A0A6M1SUB2"/>
<dbReference type="Gene3D" id="1.20.120.450">
    <property type="entry name" value="dinb family like domain"/>
    <property type="match status" value="1"/>
</dbReference>
<dbReference type="SUPFAM" id="SSF109854">
    <property type="entry name" value="DinB/YfiT-like putative metalloenzymes"/>
    <property type="match status" value="1"/>
</dbReference>
<evidence type="ECO:0000259" key="1">
    <source>
        <dbReference type="Pfam" id="PF12867"/>
    </source>
</evidence>
<evidence type="ECO:0000313" key="2">
    <source>
        <dbReference type="EMBL" id="NGP87106.1"/>
    </source>
</evidence>
<name>A0A6M1SUB2_9BACT</name>
<proteinExistence type="predicted"/>
<keyword evidence="3" id="KW-1185">Reference proteome</keyword>
<evidence type="ECO:0000313" key="3">
    <source>
        <dbReference type="Proteomes" id="UP000479132"/>
    </source>
</evidence>
<dbReference type="RefSeq" id="WP_165265563.1">
    <property type="nucleotide sequence ID" value="NZ_JAALLS010000002.1"/>
</dbReference>
<dbReference type="InterPro" id="IPR024775">
    <property type="entry name" value="DinB-like"/>
</dbReference>
<dbReference type="Pfam" id="PF12867">
    <property type="entry name" value="DinB_2"/>
    <property type="match status" value="1"/>
</dbReference>
<dbReference type="EMBL" id="JAALLS010000002">
    <property type="protein sequence ID" value="NGP87106.1"/>
    <property type="molecule type" value="Genomic_DNA"/>
</dbReference>
<organism evidence="2 3">
    <name type="scientific">Fodinibius halophilus</name>
    <dbReference type="NCBI Taxonomy" id="1736908"/>
    <lineage>
        <taxon>Bacteria</taxon>
        <taxon>Pseudomonadati</taxon>
        <taxon>Balneolota</taxon>
        <taxon>Balneolia</taxon>
        <taxon>Balneolales</taxon>
        <taxon>Balneolaceae</taxon>
        <taxon>Fodinibius</taxon>
    </lineage>
</organism>
<accession>A0A6M1SUB2</accession>
<dbReference type="Proteomes" id="UP000479132">
    <property type="component" value="Unassembled WGS sequence"/>
</dbReference>
<protein>
    <submittedName>
        <fullName evidence="2">DinB family protein</fullName>
    </submittedName>
</protein>
<comment type="caution">
    <text evidence="2">The sequence shown here is derived from an EMBL/GenBank/DDBJ whole genome shotgun (WGS) entry which is preliminary data.</text>
</comment>
<dbReference type="InterPro" id="IPR034660">
    <property type="entry name" value="DinB/YfiT-like"/>
</dbReference>
<gene>
    <name evidence="2" type="ORF">G3569_01965</name>
</gene>
<sequence>MNESNALLIQFDLHHRLYNDVLDGFADQETNRRLHGNTDINHVKYLPGHLLDSQYGLAMLAGIKPKIKWEGLFEGMGQSEARDDIEYPSIGAIRQEWNRLHDPVREGLKQLTAEELKTSHIRPSMRLQSRL</sequence>
<reference evidence="2 3" key="1">
    <citation type="submission" date="2020-02" db="EMBL/GenBank/DDBJ databases">
        <title>Aliifodinibius halophilus 2W32, complete genome.</title>
        <authorList>
            <person name="Li Y."/>
            <person name="Wu S."/>
        </authorList>
    </citation>
    <scope>NUCLEOTIDE SEQUENCE [LARGE SCALE GENOMIC DNA]</scope>
    <source>
        <strain evidence="2 3">2W32</strain>
    </source>
</reference>